<organism evidence="1 2">
    <name type="scientific">Choristoneura biennis entomopoxvirus</name>
    <name type="common">CbEPV</name>
    <dbReference type="NCBI Taxonomy" id="10288"/>
    <lineage>
        <taxon>Viruses</taxon>
        <taxon>Varidnaviria</taxon>
        <taxon>Bamfordvirae</taxon>
        <taxon>Nucleocytoviricota</taxon>
        <taxon>Pokkesviricetes</taxon>
        <taxon>Chitovirales</taxon>
        <taxon>Poxviridae</taxon>
        <taxon>Entomopoxvirinae</taxon>
        <taxon>Betaentomopoxvirus</taxon>
        <taxon>Betaentomopoxvirus cbiennis</taxon>
    </lineage>
</organism>
<reference evidence="1" key="1">
    <citation type="journal article" date="2013" name="J. Virol.">
        <title>New Insights into the Evolution of Entomopoxvirinae from the Complete Genome Sequences of Four Entomopoxviruses Infecting Adoxophyes honmai, Choristoneura biennis, Choristoneura rosaceana, and Mythimna separata.</title>
        <authorList>
            <person name="Theze J."/>
            <person name="Takatsuka J."/>
            <person name="Li Z."/>
            <person name="Gallais J."/>
            <person name="Doucet D."/>
            <person name="Arif B."/>
            <person name="Nakai M."/>
            <person name="Herniou E.A."/>
        </authorList>
    </citation>
    <scope>NUCLEOTIDE SEQUENCE</scope>
</reference>
<dbReference type="EMBL" id="HF679132">
    <property type="protein sequence ID" value="CCU55666.1"/>
    <property type="molecule type" value="Genomic_DNA"/>
</dbReference>
<dbReference type="GeneID" id="15613088"/>
<proteinExistence type="predicted"/>
<dbReference type="OrthoDB" id="36904at10239"/>
<organismHost>
    <name type="scientific">Choristoneura fumiferana</name>
    <name type="common">Spruce budworm moth</name>
    <name type="synonym">Archips fumiferana</name>
    <dbReference type="NCBI Taxonomy" id="7141"/>
</organismHost>
<gene>
    <name evidence="1" type="ORF">CHBEV_098</name>
</gene>
<name>A0A916P0W6_CBEPV</name>
<dbReference type="KEGG" id="vg:15613088"/>
<keyword evidence="2" id="KW-1185">Reference proteome</keyword>
<dbReference type="Proteomes" id="UP000792220">
    <property type="component" value="Genome"/>
</dbReference>
<dbReference type="RefSeq" id="YP_008004168.1">
    <property type="nucleotide sequence ID" value="NC_021248.1"/>
</dbReference>
<evidence type="ECO:0000313" key="2">
    <source>
        <dbReference type="Proteomes" id="UP000792220"/>
    </source>
</evidence>
<sequence>MHQSLYLSSHARQMNKNIKDVIKNYKKLPYYEGSKIVTKIGQISKYPIKYIVFVGDDQYRLSDEMNASDEMSMFFDYIMDYNTYYINKYKDMNKKYFPRELDLTKEKINEYIQDMIEKIRQDNPTL</sequence>
<protein>
    <submittedName>
        <fullName evidence="1">Uncharacterized protein</fullName>
    </submittedName>
</protein>
<evidence type="ECO:0000313" key="1">
    <source>
        <dbReference type="EMBL" id="CCU55666.1"/>
    </source>
</evidence>
<accession>A0A916P0W6</accession>